<dbReference type="Pfam" id="PF19279">
    <property type="entry name" value="YegS_C"/>
    <property type="match status" value="1"/>
</dbReference>
<dbReference type="Pfam" id="PF00781">
    <property type="entry name" value="DAGK_cat"/>
    <property type="match status" value="1"/>
</dbReference>
<dbReference type="InterPro" id="IPR045540">
    <property type="entry name" value="YegS/DAGK_C"/>
</dbReference>
<evidence type="ECO:0000313" key="10">
    <source>
        <dbReference type="EMBL" id="AUW94847.1"/>
    </source>
</evidence>
<dbReference type="InterPro" id="IPR016064">
    <property type="entry name" value="NAD/diacylglycerol_kinase_sf"/>
</dbReference>
<keyword evidence="5" id="KW-0418">Kinase</keyword>
<keyword evidence="8" id="KW-1208">Phospholipid metabolism</keyword>
<gene>
    <name evidence="10" type="ORF">BXT84_13540</name>
</gene>
<keyword evidence="11" id="KW-1185">Reference proteome</keyword>
<evidence type="ECO:0000256" key="6">
    <source>
        <dbReference type="ARBA" id="ARBA00022840"/>
    </source>
</evidence>
<dbReference type="SUPFAM" id="SSF111331">
    <property type="entry name" value="NAD kinase/diacylglycerol kinase-like"/>
    <property type="match status" value="1"/>
</dbReference>
<keyword evidence="6" id="KW-0067">ATP-binding</keyword>
<evidence type="ECO:0000259" key="9">
    <source>
        <dbReference type="PROSITE" id="PS50146"/>
    </source>
</evidence>
<dbReference type="PROSITE" id="PS50146">
    <property type="entry name" value="DAGK"/>
    <property type="match status" value="1"/>
</dbReference>
<dbReference type="PANTHER" id="PTHR12358">
    <property type="entry name" value="SPHINGOSINE KINASE"/>
    <property type="match status" value="1"/>
</dbReference>
<name>A0ABM6RTM7_9FIRM</name>
<dbReference type="InterPro" id="IPR005218">
    <property type="entry name" value="Diacylglycerol/lipid_kinase"/>
</dbReference>
<dbReference type="InterPro" id="IPR001206">
    <property type="entry name" value="Diacylglycerol_kinase_cat_dom"/>
</dbReference>
<keyword evidence="4" id="KW-0547">Nucleotide-binding</keyword>
<evidence type="ECO:0000256" key="4">
    <source>
        <dbReference type="ARBA" id="ARBA00022741"/>
    </source>
</evidence>
<dbReference type="EMBL" id="CP019454">
    <property type="protein sequence ID" value="AUW94847.1"/>
    <property type="molecule type" value="Genomic_DNA"/>
</dbReference>
<evidence type="ECO:0000256" key="5">
    <source>
        <dbReference type="ARBA" id="ARBA00022777"/>
    </source>
</evidence>
<proteinExistence type="inferred from homology"/>
<evidence type="ECO:0000313" key="11">
    <source>
        <dbReference type="Proteomes" id="UP000325292"/>
    </source>
</evidence>
<sequence length="322" mass="35547">MATLLTKDRPLWAQGRMVAIVNPHAASGRALRTWERLKRMADTWHMSLATWQTKRPKHATQLTQRALELNASALFVIGGDGTLNEVVNGLMADRNRPLPVLILIPGGTGSDFSRTLYAPELRHLSPQLFWEGIMSWPVAYADIGQLTLQGPGGIVQKYFANVADVGLGGVTASYVNHHSKRLGGRASFIVGAFKAYQIFHPQALTLTIDGYQTQMSPLTVVMANGAYFGGGMWIAPTARIDDGVLTVVLVDNVPRSFFLRHFLQVYRGRHTTLPGVRVMETQELRIDANTPLPLDIDGEDLLTKHIECRIIPAILPILRPIT</sequence>
<keyword evidence="3" id="KW-0808">Transferase</keyword>
<accession>A0ABM6RTM7</accession>
<dbReference type="Gene3D" id="3.40.50.10330">
    <property type="entry name" value="Probable inorganic polyphosphate/atp-NAD kinase, domain 1"/>
    <property type="match status" value="1"/>
</dbReference>
<dbReference type="NCBIfam" id="TIGR00147">
    <property type="entry name" value="YegS/Rv2252/BmrU family lipid kinase"/>
    <property type="match status" value="1"/>
</dbReference>
<keyword evidence="7" id="KW-0594">Phospholipid biosynthesis</keyword>
<organism evidence="10 11">
    <name type="scientific">Sulfobacillus thermotolerans</name>
    <dbReference type="NCBI Taxonomy" id="338644"/>
    <lineage>
        <taxon>Bacteria</taxon>
        <taxon>Bacillati</taxon>
        <taxon>Bacillota</taxon>
        <taxon>Clostridia</taxon>
        <taxon>Eubacteriales</taxon>
        <taxon>Clostridiales Family XVII. Incertae Sedis</taxon>
        <taxon>Sulfobacillus</taxon>
    </lineage>
</organism>
<dbReference type="Proteomes" id="UP000325292">
    <property type="component" value="Chromosome"/>
</dbReference>
<comment type="similarity">
    <text evidence="2">Belongs to the diacylglycerol/lipid kinase family.</text>
</comment>
<keyword evidence="7" id="KW-0443">Lipid metabolism</keyword>
<evidence type="ECO:0000256" key="8">
    <source>
        <dbReference type="ARBA" id="ARBA00023264"/>
    </source>
</evidence>
<keyword evidence="7" id="KW-0444">Lipid biosynthesis</keyword>
<feature type="domain" description="DAGKc" evidence="9">
    <location>
        <begin position="12"/>
        <end position="150"/>
    </location>
</feature>
<protein>
    <recommendedName>
        <fullName evidence="9">DAGKc domain-containing protein</fullName>
    </recommendedName>
</protein>
<reference evidence="10 11" key="1">
    <citation type="journal article" date="2019" name="Sci. Rep.">
        <title>Sulfobacillus thermotolerans: new insights into resistance and metabolic capacities of acidophilic chemolithotrophs.</title>
        <authorList>
            <person name="Panyushkina A.E."/>
            <person name="Babenko V.V."/>
            <person name="Nikitina A.S."/>
            <person name="Selezneva O.V."/>
            <person name="Tsaplina I.A."/>
            <person name="Letarova M.A."/>
            <person name="Kostryukova E.S."/>
            <person name="Letarov A.V."/>
        </authorList>
    </citation>
    <scope>NUCLEOTIDE SEQUENCE [LARGE SCALE GENOMIC DNA]</scope>
    <source>
        <strain evidence="10 11">Kr1</strain>
    </source>
</reference>
<evidence type="ECO:0000256" key="1">
    <source>
        <dbReference type="ARBA" id="ARBA00001946"/>
    </source>
</evidence>
<comment type="cofactor">
    <cofactor evidence="1">
        <name>Mg(2+)</name>
        <dbReference type="ChEBI" id="CHEBI:18420"/>
    </cofactor>
</comment>
<dbReference type="PANTHER" id="PTHR12358:SF54">
    <property type="entry name" value="SPHINGOSINE KINASE RELATED PROTEIN"/>
    <property type="match status" value="1"/>
</dbReference>
<evidence type="ECO:0000256" key="3">
    <source>
        <dbReference type="ARBA" id="ARBA00022679"/>
    </source>
</evidence>
<evidence type="ECO:0000256" key="2">
    <source>
        <dbReference type="ARBA" id="ARBA00005983"/>
    </source>
</evidence>
<dbReference type="InterPro" id="IPR017438">
    <property type="entry name" value="ATP-NAD_kinase_N"/>
</dbReference>
<evidence type="ECO:0000256" key="7">
    <source>
        <dbReference type="ARBA" id="ARBA00023209"/>
    </source>
</evidence>
<dbReference type="SMART" id="SM00046">
    <property type="entry name" value="DAGKc"/>
    <property type="match status" value="1"/>
</dbReference>
<dbReference type="InterPro" id="IPR050187">
    <property type="entry name" value="Lipid_Phosphate_FormReg"/>
</dbReference>
<dbReference type="Gene3D" id="2.60.200.40">
    <property type="match status" value="1"/>
</dbReference>